<feature type="region of interest" description="Disordered" evidence="2">
    <location>
        <begin position="1"/>
        <end position="76"/>
    </location>
</feature>
<dbReference type="RefSeq" id="WP_058734469.1">
    <property type="nucleotide sequence ID" value="NZ_LDTD01000133.1"/>
</dbReference>
<protein>
    <submittedName>
        <fullName evidence="5">Type IV secretion protein DotU</fullName>
    </submittedName>
</protein>
<dbReference type="STRING" id="33051.SB4_14280"/>
<dbReference type="InterPro" id="IPR006665">
    <property type="entry name" value="OmpA-like"/>
</dbReference>
<name>A0A147HT39_9SPHN</name>
<dbReference type="GO" id="GO:0016020">
    <property type="term" value="C:membrane"/>
    <property type="evidence" value="ECO:0007669"/>
    <property type="project" value="UniProtKB-UniRule"/>
</dbReference>
<dbReference type="InterPro" id="IPR017733">
    <property type="entry name" value="OmpA-like_dom_proteobacteria"/>
</dbReference>
<dbReference type="PROSITE" id="PS51123">
    <property type="entry name" value="OMPA_2"/>
    <property type="match status" value="1"/>
</dbReference>
<dbReference type="PANTHER" id="PTHR30329">
    <property type="entry name" value="STATOR ELEMENT OF FLAGELLAR MOTOR COMPLEX"/>
    <property type="match status" value="1"/>
</dbReference>
<dbReference type="InterPro" id="IPR017732">
    <property type="entry name" value="T4/T6SS_DotU"/>
</dbReference>
<dbReference type="Pfam" id="PF09850">
    <property type="entry name" value="DotU"/>
    <property type="match status" value="1"/>
</dbReference>
<feature type="compositionally biased region" description="Pro residues" evidence="2">
    <location>
        <begin position="26"/>
        <end position="53"/>
    </location>
</feature>
<dbReference type="Gene3D" id="3.30.1330.60">
    <property type="entry name" value="OmpA-like domain"/>
    <property type="match status" value="1"/>
</dbReference>
<dbReference type="Proteomes" id="UP000072867">
    <property type="component" value="Unassembled WGS sequence"/>
</dbReference>
<dbReference type="AlphaFoldDB" id="A0A147HT39"/>
<evidence type="ECO:0000313" key="5">
    <source>
        <dbReference type="EMBL" id="KTT68025.1"/>
    </source>
</evidence>
<evidence type="ECO:0000256" key="1">
    <source>
        <dbReference type="PROSITE-ProRule" id="PRU00473"/>
    </source>
</evidence>
<dbReference type="EMBL" id="LDTD01000133">
    <property type="protein sequence ID" value="KTT68025.1"/>
    <property type="molecule type" value="Genomic_DNA"/>
</dbReference>
<keyword evidence="3" id="KW-0812">Transmembrane</keyword>
<proteinExistence type="predicted"/>
<dbReference type="InterPro" id="IPR038522">
    <property type="entry name" value="T4/T6SS_DotU_sf"/>
</dbReference>
<dbReference type="Pfam" id="PF00691">
    <property type="entry name" value="OmpA"/>
    <property type="match status" value="1"/>
</dbReference>
<evidence type="ECO:0000256" key="3">
    <source>
        <dbReference type="SAM" id="Phobius"/>
    </source>
</evidence>
<evidence type="ECO:0000259" key="4">
    <source>
        <dbReference type="PROSITE" id="PS51123"/>
    </source>
</evidence>
<comment type="caution">
    <text evidence="5">The sequence shown here is derived from an EMBL/GenBank/DDBJ whole genome shotgun (WGS) entry which is preliminary data.</text>
</comment>
<dbReference type="InterPro" id="IPR050330">
    <property type="entry name" value="Bact_OuterMem_StrucFunc"/>
</dbReference>
<feature type="transmembrane region" description="Helical" evidence="3">
    <location>
        <begin position="263"/>
        <end position="286"/>
    </location>
</feature>
<dbReference type="Gene3D" id="1.25.40.590">
    <property type="entry name" value="Type IV / VI secretion system, DotU"/>
    <property type="match status" value="1"/>
</dbReference>
<dbReference type="SUPFAM" id="SSF103088">
    <property type="entry name" value="OmpA-like"/>
    <property type="match status" value="1"/>
</dbReference>
<dbReference type="NCBIfam" id="TIGR03350">
    <property type="entry name" value="type_VI_ompA"/>
    <property type="match status" value="1"/>
</dbReference>
<keyword evidence="3" id="KW-1133">Transmembrane helix</keyword>
<dbReference type="NCBIfam" id="TIGR03349">
    <property type="entry name" value="IV_VI_DotU"/>
    <property type="match status" value="1"/>
</dbReference>
<evidence type="ECO:0000256" key="2">
    <source>
        <dbReference type="SAM" id="MobiDB-lite"/>
    </source>
</evidence>
<dbReference type="PANTHER" id="PTHR30329:SF19">
    <property type="entry name" value="OUTER MEMBRANE PROTEIN, OMPA FAMILY"/>
    <property type="match status" value="1"/>
</dbReference>
<reference evidence="5 6" key="1">
    <citation type="journal article" date="2016" name="Front. Microbiol.">
        <title>Genomic Resource of Rice Seed Associated Bacteria.</title>
        <authorList>
            <person name="Midha S."/>
            <person name="Bansal K."/>
            <person name="Sharma S."/>
            <person name="Kumar N."/>
            <person name="Patil P.P."/>
            <person name="Chaudhry V."/>
            <person name="Patil P.B."/>
        </authorList>
    </citation>
    <scope>NUCLEOTIDE SEQUENCE [LARGE SCALE GENOMIC DNA]</scope>
    <source>
        <strain evidence="5 6">NS319</strain>
    </source>
</reference>
<dbReference type="CDD" id="cd07185">
    <property type="entry name" value="OmpA_C-like"/>
    <property type="match status" value="1"/>
</dbReference>
<dbReference type="PATRIC" id="fig|33051.3.peg.668"/>
<feature type="domain" description="OmpA-like" evidence="4">
    <location>
        <begin position="349"/>
        <end position="469"/>
    </location>
</feature>
<dbReference type="InterPro" id="IPR036737">
    <property type="entry name" value="OmpA-like_sf"/>
</dbReference>
<organism evidence="5 6">
    <name type="scientific">Sphingomonas sanguinis</name>
    <dbReference type="NCBI Taxonomy" id="33051"/>
    <lineage>
        <taxon>Bacteria</taxon>
        <taxon>Pseudomonadati</taxon>
        <taxon>Pseudomonadota</taxon>
        <taxon>Alphaproteobacteria</taxon>
        <taxon>Sphingomonadales</taxon>
        <taxon>Sphingomonadaceae</taxon>
        <taxon>Sphingomonas</taxon>
    </lineage>
</organism>
<accession>A0A147HT39</accession>
<keyword evidence="1 3" id="KW-0472">Membrane</keyword>
<sequence length="469" mass="50543">MSEDGDKTVFRPSPLQGLKRGDAAGAPPPPPPAPWGSMSPPPPDQGYAAPPPLSRAAAPVAPGPVPSRLGEDDVPLPATPPAIRNIMLAEAEPVLALLAAVRAGRVRLPMPELHRQCAAAIGRFERAIQPHYPEEKRQRAKYAVCATADDIAQNLPGIGTDGAEWARRSMVVTFFQENIGGDRFWQLVDDMLRVPHDNLDLIELFHACLAAGFEGRFRVMPDGRRRLHEIMTRLQGALPHVRALSQVELVPHWRGETAPVGRVGLSVLALAGAGALALLLLVYVVLRLMLASSGDTPSTRLAALNPEARLTLSRPAAAMPAAASAQASKLRRFLEPEIREGLVKVEEDAQTVRVRTTIGQLFRSGSDELEPGRETLFHRIGRAIEDEKGGVVIEGHADNTPVATVRFPDNMALSEARADTVAKLIRSDLSDPSRVTIKGLGDTVPIASNADAAGKSQNRRVEIVVPRRY</sequence>
<gene>
    <name evidence="5" type="ORF">NS319_15830</name>
</gene>
<evidence type="ECO:0000313" key="6">
    <source>
        <dbReference type="Proteomes" id="UP000072867"/>
    </source>
</evidence>
<dbReference type="NCBIfam" id="NF038228">
    <property type="entry name" value="IcmH_DotU_IVB"/>
    <property type="match status" value="1"/>
</dbReference>